<comment type="similarity">
    <text evidence="2">Belongs to the PA-phosphatase related phosphoesterase family.</text>
</comment>
<dbReference type="GO" id="GO:0006644">
    <property type="term" value="P:phospholipid metabolic process"/>
    <property type="evidence" value="ECO:0007669"/>
    <property type="project" value="InterPro"/>
</dbReference>
<evidence type="ECO:0000313" key="9">
    <source>
        <dbReference type="EMBL" id="KAH6646367.1"/>
    </source>
</evidence>
<evidence type="ECO:0000256" key="4">
    <source>
        <dbReference type="ARBA" id="ARBA00022989"/>
    </source>
</evidence>
<feature type="compositionally biased region" description="Basic and acidic residues" evidence="6">
    <location>
        <begin position="469"/>
        <end position="485"/>
    </location>
</feature>
<feature type="transmembrane region" description="Helical" evidence="7">
    <location>
        <begin position="96"/>
        <end position="118"/>
    </location>
</feature>
<dbReference type="AlphaFoldDB" id="A0A9P8UBP8"/>
<evidence type="ECO:0000256" key="5">
    <source>
        <dbReference type="ARBA" id="ARBA00023136"/>
    </source>
</evidence>
<dbReference type="RefSeq" id="XP_045952881.1">
    <property type="nucleotide sequence ID" value="XM_046105186.1"/>
</dbReference>
<gene>
    <name evidence="9" type="ORF">BKA67DRAFT_595625</name>
</gene>
<protein>
    <submittedName>
        <fullName evidence="9">PAP2 superfamily-domain-containing protein</fullName>
    </submittedName>
</protein>
<dbReference type="OrthoDB" id="8907274at2759"/>
<evidence type="ECO:0000256" key="6">
    <source>
        <dbReference type="SAM" id="MobiDB-lite"/>
    </source>
</evidence>
<dbReference type="Proteomes" id="UP000758603">
    <property type="component" value="Unassembled WGS sequence"/>
</dbReference>
<dbReference type="CDD" id="cd03390">
    <property type="entry name" value="PAP2_containing_1_like"/>
    <property type="match status" value="1"/>
</dbReference>
<comment type="subcellular location">
    <subcellularLocation>
        <location evidence="1">Membrane</location>
        <topology evidence="1">Multi-pass membrane protein</topology>
    </subcellularLocation>
</comment>
<feature type="compositionally biased region" description="Gly residues" evidence="6">
    <location>
        <begin position="417"/>
        <end position="428"/>
    </location>
</feature>
<organism evidence="9 10">
    <name type="scientific">Truncatella angustata</name>
    <dbReference type="NCBI Taxonomy" id="152316"/>
    <lineage>
        <taxon>Eukaryota</taxon>
        <taxon>Fungi</taxon>
        <taxon>Dikarya</taxon>
        <taxon>Ascomycota</taxon>
        <taxon>Pezizomycotina</taxon>
        <taxon>Sordariomycetes</taxon>
        <taxon>Xylariomycetidae</taxon>
        <taxon>Amphisphaeriales</taxon>
        <taxon>Sporocadaceae</taxon>
        <taxon>Truncatella</taxon>
    </lineage>
</organism>
<reference evidence="9" key="1">
    <citation type="journal article" date="2021" name="Nat. Commun.">
        <title>Genetic determinants of endophytism in the Arabidopsis root mycobiome.</title>
        <authorList>
            <person name="Mesny F."/>
            <person name="Miyauchi S."/>
            <person name="Thiergart T."/>
            <person name="Pickel B."/>
            <person name="Atanasova L."/>
            <person name="Karlsson M."/>
            <person name="Huettel B."/>
            <person name="Barry K.W."/>
            <person name="Haridas S."/>
            <person name="Chen C."/>
            <person name="Bauer D."/>
            <person name="Andreopoulos W."/>
            <person name="Pangilinan J."/>
            <person name="LaButti K."/>
            <person name="Riley R."/>
            <person name="Lipzen A."/>
            <person name="Clum A."/>
            <person name="Drula E."/>
            <person name="Henrissat B."/>
            <person name="Kohler A."/>
            <person name="Grigoriev I.V."/>
            <person name="Martin F.M."/>
            <person name="Hacquard S."/>
        </authorList>
    </citation>
    <scope>NUCLEOTIDE SEQUENCE</scope>
    <source>
        <strain evidence="9">MPI-SDFR-AT-0073</strain>
    </source>
</reference>
<accession>A0A9P8UBP8</accession>
<dbReference type="SUPFAM" id="SSF48317">
    <property type="entry name" value="Acid phosphatase/Vanadium-dependent haloperoxidase"/>
    <property type="match status" value="2"/>
</dbReference>
<evidence type="ECO:0000313" key="10">
    <source>
        <dbReference type="Proteomes" id="UP000758603"/>
    </source>
</evidence>
<dbReference type="PANTHER" id="PTHR10165">
    <property type="entry name" value="LIPID PHOSPHATE PHOSPHATASE"/>
    <property type="match status" value="1"/>
</dbReference>
<dbReference type="InterPro" id="IPR036938">
    <property type="entry name" value="PAP2/HPO_sf"/>
</dbReference>
<feature type="transmembrane region" description="Helical" evidence="7">
    <location>
        <begin position="228"/>
        <end position="250"/>
    </location>
</feature>
<dbReference type="InterPro" id="IPR000326">
    <property type="entry name" value="PAP2/HPO"/>
</dbReference>
<dbReference type="GeneID" id="70134077"/>
<keyword evidence="10" id="KW-1185">Reference proteome</keyword>
<dbReference type="GO" id="GO:0016020">
    <property type="term" value="C:membrane"/>
    <property type="evidence" value="ECO:0007669"/>
    <property type="project" value="UniProtKB-SubCell"/>
</dbReference>
<keyword evidence="5 7" id="KW-0472">Membrane</keyword>
<feature type="domain" description="Phosphatidic acid phosphatase type 2/haloperoxidase" evidence="8">
    <location>
        <begin position="145"/>
        <end position="245"/>
    </location>
</feature>
<dbReference type="EMBL" id="JAGPXC010000010">
    <property type="protein sequence ID" value="KAH6646367.1"/>
    <property type="molecule type" value="Genomic_DNA"/>
</dbReference>
<evidence type="ECO:0000259" key="8">
    <source>
        <dbReference type="Pfam" id="PF01569"/>
    </source>
</evidence>
<feature type="transmembrane region" description="Helical" evidence="7">
    <location>
        <begin position="321"/>
        <end position="340"/>
    </location>
</feature>
<evidence type="ECO:0000256" key="7">
    <source>
        <dbReference type="SAM" id="Phobius"/>
    </source>
</evidence>
<evidence type="ECO:0000256" key="3">
    <source>
        <dbReference type="ARBA" id="ARBA00022692"/>
    </source>
</evidence>
<sequence>MPEDSHRNPLHAISPLLPYQSYRKMSDIDSQLPSRPKQRKHVWVLIASYATDWLCLIAAGVVGTVLGSITPNKRPFRLDDANIAFPFTEHEIIPSWLLLVCNAVIPIVVILVVTLIFVPGPTVPKGTPQALIWKRKLWELHVGWIGLALSLCGAWFITSGMKNLFGKPRPDLLSRCDPDFENEAAHYVLNGTAGQVGRLVYATICQNQDKSKMDDAFRSYPSGHSSSAAAGLIYLSFFLASKFAVVIPFVSSSGYTAGSDSVAFPSRANTGTAGGNNSAYKPLSHGTDELSAPGDTSVARQIASHGSSVLAVRRQAAAPPVYLLCLTLLPFFLAIFIAGSRWCDFRHHGFDILFGFIIGTVSAWFAFRYYHLPISSGAGWAWAPRSPDKAFWAGVGVYSYATDKKHWIRPGDEEEGLGNGGPNNGNGNGIELRGMRYRSKTDEQSSQHQAENSAANTRDRSHLGPPDEGSLRDDRSVESHDDNRI</sequence>
<dbReference type="Gene3D" id="1.20.144.10">
    <property type="entry name" value="Phosphatidic acid phosphatase type 2/haloperoxidase"/>
    <property type="match status" value="2"/>
</dbReference>
<comment type="caution">
    <text evidence="9">The sequence shown here is derived from an EMBL/GenBank/DDBJ whole genome shotgun (WGS) entry which is preliminary data.</text>
</comment>
<dbReference type="InterPro" id="IPR043216">
    <property type="entry name" value="PAP-like"/>
</dbReference>
<name>A0A9P8UBP8_9PEZI</name>
<evidence type="ECO:0000256" key="2">
    <source>
        <dbReference type="ARBA" id="ARBA00008816"/>
    </source>
</evidence>
<proteinExistence type="inferred from homology"/>
<feature type="transmembrane region" description="Helical" evidence="7">
    <location>
        <begin position="42"/>
        <end position="69"/>
    </location>
</feature>
<feature type="compositionally biased region" description="Polar residues" evidence="6">
    <location>
        <begin position="446"/>
        <end position="456"/>
    </location>
</feature>
<dbReference type="PANTHER" id="PTHR10165:SF154">
    <property type="entry name" value="PAP2 DOMAIN PROTEIN (AFU_ORTHOLOGUE AFUA_1G09730)"/>
    <property type="match status" value="1"/>
</dbReference>
<feature type="transmembrane region" description="Helical" evidence="7">
    <location>
        <begin position="138"/>
        <end position="157"/>
    </location>
</feature>
<keyword evidence="4 7" id="KW-1133">Transmembrane helix</keyword>
<feature type="domain" description="Phosphatidic acid phosphatase type 2/haloperoxidase" evidence="8">
    <location>
        <begin position="318"/>
        <end position="371"/>
    </location>
</feature>
<dbReference type="Pfam" id="PF01569">
    <property type="entry name" value="PAP2"/>
    <property type="match status" value="2"/>
</dbReference>
<keyword evidence="3 7" id="KW-0812">Transmembrane</keyword>
<feature type="transmembrane region" description="Helical" evidence="7">
    <location>
        <begin position="352"/>
        <end position="370"/>
    </location>
</feature>
<dbReference type="GO" id="GO:0046839">
    <property type="term" value="P:phospholipid dephosphorylation"/>
    <property type="evidence" value="ECO:0007669"/>
    <property type="project" value="TreeGrafter"/>
</dbReference>
<evidence type="ECO:0000256" key="1">
    <source>
        <dbReference type="ARBA" id="ARBA00004141"/>
    </source>
</evidence>
<feature type="region of interest" description="Disordered" evidence="6">
    <location>
        <begin position="409"/>
        <end position="485"/>
    </location>
</feature>
<dbReference type="GO" id="GO:0008195">
    <property type="term" value="F:phosphatidate phosphatase activity"/>
    <property type="evidence" value="ECO:0007669"/>
    <property type="project" value="TreeGrafter"/>
</dbReference>